<keyword evidence="2" id="KW-1185">Reference proteome</keyword>
<evidence type="ECO:0000313" key="2">
    <source>
        <dbReference type="Proteomes" id="UP000249748"/>
    </source>
</evidence>
<gene>
    <name evidence="1" type="ORF">BO79DRAFT_49776</name>
</gene>
<dbReference type="Proteomes" id="UP000249748">
    <property type="component" value="Unassembled WGS sequence"/>
</dbReference>
<protein>
    <submittedName>
        <fullName evidence="1">Uncharacterized protein</fullName>
    </submittedName>
</protein>
<sequence>MNCLRRQCHSIQRRGSSPVRLATFYPFHLFFEYSFWRLNCSGVYILCLEFTIIITIEWKYQRSRVLCGLFILV</sequence>
<reference evidence="1" key="1">
    <citation type="submission" date="2018-02" db="EMBL/GenBank/DDBJ databases">
        <title>The genomes of Aspergillus section Nigri reveals drivers in fungal speciation.</title>
        <authorList>
            <consortium name="DOE Joint Genome Institute"/>
            <person name="Vesth T.C."/>
            <person name="Nybo J."/>
            <person name="Theobald S."/>
            <person name="Brandl J."/>
            <person name="Frisvad J.C."/>
            <person name="Nielsen K.F."/>
            <person name="Lyhne E.K."/>
            <person name="Kogle M.E."/>
            <person name="Kuo A."/>
            <person name="Riley R."/>
            <person name="Clum A."/>
            <person name="Nolan M."/>
            <person name="Lipzen A."/>
            <person name="Salamov A."/>
            <person name="Henrissat B."/>
            <person name="Wiebenga A."/>
            <person name="De vries R.P."/>
            <person name="Grigoriev I.V."/>
            <person name="Mortensen U.H."/>
            <person name="Andersen M.R."/>
            <person name="Baker S.E."/>
        </authorList>
    </citation>
    <scope>NUCLEOTIDE SEQUENCE</scope>
    <source>
        <strain evidence="1">CBS 115574</strain>
    </source>
</reference>
<evidence type="ECO:0000313" key="1">
    <source>
        <dbReference type="EMBL" id="RAK84966.1"/>
    </source>
</evidence>
<name>A0ACD1I5D7_9EURO</name>
<accession>A0ACD1I5D7</accession>
<proteinExistence type="predicted"/>
<organism evidence="1 2">
    <name type="scientific">Aspergillus costaricaensis CBS 115574</name>
    <dbReference type="NCBI Taxonomy" id="1448317"/>
    <lineage>
        <taxon>Eukaryota</taxon>
        <taxon>Fungi</taxon>
        <taxon>Dikarya</taxon>
        <taxon>Ascomycota</taxon>
        <taxon>Pezizomycotina</taxon>
        <taxon>Eurotiomycetes</taxon>
        <taxon>Eurotiomycetidae</taxon>
        <taxon>Eurotiales</taxon>
        <taxon>Aspergillaceae</taxon>
        <taxon>Aspergillus</taxon>
        <taxon>Aspergillus subgen. Circumdati</taxon>
    </lineage>
</organism>
<dbReference type="EMBL" id="KZ824569">
    <property type="protein sequence ID" value="RAK84966.1"/>
    <property type="molecule type" value="Genomic_DNA"/>
</dbReference>